<evidence type="ECO:0000256" key="4">
    <source>
        <dbReference type="ARBA" id="ARBA00023121"/>
    </source>
</evidence>
<dbReference type="Proteomes" id="UP000838878">
    <property type="component" value="Chromosome 4"/>
</dbReference>
<dbReference type="AlphaFoldDB" id="A0A8J9YDX0"/>
<dbReference type="GO" id="GO:0000062">
    <property type="term" value="F:fatty-acyl-CoA binding"/>
    <property type="evidence" value="ECO:0007669"/>
    <property type="project" value="InterPro"/>
</dbReference>
<evidence type="ECO:0000313" key="9">
    <source>
        <dbReference type="Proteomes" id="UP000838878"/>
    </source>
</evidence>
<evidence type="ECO:0000313" key="8">
    <source>
        <dbReference type="EMBL" id="CAH0724151.1"/>
    </source>
</evidence>
<dbReference type="InterPro" id="IPR000582">
    <property type="entry name" value="Acyl-CoA-binding_protein"/>
</dbReference>
<dbReference type="SUPFAM" id="SSF47027">
    <property type="entry name" value="Acyl-CoA binding protein"/>
    <property type="match status" value="1"/>
</dbReference>
<organism evidence="8 9">
    <name type="scientific">Brenthis ino</name>
    <name type="common">lesser marbled fritillary</name>
    <dbReference type="NCBI Taxonomy" id="405034"/>
    <lineage>
        <taxon>Eukaryota</taxon>
        <taxon>Metazoa</taxon>
        <taxon>Ecdysozoa</taxon>
        <taxon>Arthropoda</taxon>
        <taxon>Hexapoda</taxon>
        <taxon>Insecta</taxon>
        <taxon>Pterygota</taxon>
        <taxon>Neoptera</taxon>
        <taxon>Endopterygota</taxon>
        <taxon>Lepidoptera</taxon>
        <taxon>Glossata</taxon>
        <taxon>Ditrysia</taxon>
        <taxon>Papilionoidea</taxon>
        <taxon>Nymphalidae</taxon>
        <taxon>Heliconiinae</taxon>
        <taxon>Argynnini</taxon>
        <taxon>Brenthis</taxon>
    </lineage>
</organism>
<feature type="repeat" description="ANK" evidence="5">
    <location>
        <begin position="167"/>
        <end position="199"/>
    </location>
</feature>
<evidence type="ECO:0000256" key="1">
    <source>
        <dbReference type="ARBA" id="ARBA00018419"/>
    </source>
</evidence>
<dbReference type="InterPro" id="IPR014352">
    <property type="entry name" value="FERM/acyl-CoA-bd_prot_sf"/>
</dbReference>
<dbReference type="PROSITE" id="PS50088">
    <property type="entry name" value="ANK_REPEAT"/>
    <property type="match status" value="2"/>
</dbReference>
<evidence type="ECO:0000256" key="5">
    <source>
        <dbReference type="PROSITE-ProRule" id="PRU00023"/>
    </source>
</evidence>
<keyword evidence="3 5" id="KW-0040">ANK repeat</keyword>
<dbReference type="PROSITE" id="PS51228">
    <property type="entry name" value="ACB_2"/>
    <property type="match status" value="1"/>
</dbReference>
<dbReference type="SMART" id="SM00248">
    <property type="entry name" value="ANK"/>
    <property type="match status" value="2"/>
</dbReference>
<keyword evidence="4" id="KW-0446">Lipid-binding</keyword>
<proteinExistence type="predicted"/>
<reference evidence="8" key="1">
    <citation type="submission" date="2021-12" db="EMBL/GenBank/DDBJ databases">
        <authorList>
            <person name="Martin H S."/>
        </authorList>
    </citation>
    <scope>NUCLEOTIDE SEQUENCE</scope>
</reference>
<sequence>MAEALPGNTSSDFSDEEEQSPLEKAFNKASDHVRKITSKLENNQLLELYGLYKQSTEGQCDTPKPSWFDGKGRKKWEAWKALDNMPSDEAKQKYIDLVQKYDPECELISESGPKETWVTVSSLQFSPEPELIDTELSIIDAAREDMGELVTKLLSKNPEMKNERDEDGLSALHWAADRGAISALTALIKGGFDINATDSSNQTALHYAVSCGHIKATQILVDSGASFLKDSEGWTPLDLAYDDEIKKILESATK</sequence>
<feature type="region of interest" description="Disordered" evidence="6">
    <location>
        <begin position="1"/>
        <end position="28"/>
    </location>
</feature>
<name>A0A8J9YDX0_9NEOP</name>
<dbReference type="PANTHER" id="PTHR24119">
    <property type="entry name" value="ACYL-COA-BINDING DOMAIN-CONTAINING PROTEIN 6"/>
    <property type="match status" value="1"/>
</dbReference>
<dbReference type="PANTHER" id="PTHR24119:SF0">
    <property type="entry name" value="ACYL-COA-BINDING DOMAIN-CONTAINING PROTEIN 6"/>
    <property type="match status" value="1"/>
</dbReference>
<feature type="repeat" description="ANK" evidence="5">
    <location>
        <begin position="200"/>
        <end position="232"/>
    </location>
</feature>
<dbReference type="InterPro" id="IPR035984">
    <property type="entry name" value="Acyl-CoA-binding_sf"/>
</dbReference>
<dbReference type="InterPro" id="IPR036770">
    <property type="entry name" value="Ankyrin_rpt-contain_sf"/>
</dbReference>
<evidence type="ECO:0000259" key="7">
    <source>
        <dbReference type="PROSITE" id="PS51228"/>
    </source>
</evidence>
<dbReference type="OrthoDB" id="10254927at2759"/>
<dbReference type="PRINTS" id="PR00689">
    <property type="entry name" value="ACOABINDINGP"/>
</dbReference>
<feature type="non-terminal residue" evidence="8">
    <location>
        <position position="254"/>
    </location>
</feature>
<keyword evidence="2" id="KW-0677">Repeat</keyword>
<keyword evidence="9" id="KW-1185">Reference proteome</keyword>
<dbReference type="SUPFAM" id="SSF48403">
    <property type="entry name" value="Ankyrin repeat"/>
    <property type="match status" value="1"/>
</dbReference>
<dbReference type="Pfam" id="PF12796">
    <property type="entry name" value="Ank_2"/>
    <property type="match status" value="1"/>
</dbReference>
<protein>
    <recommendedName>
        <fullName evidence="1">Acyl-CoA-binding domain-containing protein 6</fullName>
    </recommendedName>
</protein>
<dbReference type="Pfam" id="PF00887">
    <property type="entry name" value="ACBP"/>
    <property type="match status" value="1"/>
</dbReference>
<accession>A0A8J9YDX0</accession>
<feature type="domain" description="ACB" evidence="7">
    <location>
        <begin position="22"/>
        <end position="107"/>
    </location>
</feature>
<gene>
    <name evidence="8" type="ORF">BINO364_LOCUS9901</name>
</gene>
<dbReference type="Gene3D" id="1.25.40.20">
    <property type="entry name" value="Ankyrin repeat-containing domain"/>
    <property type="match status" value="1"/>
</dbReference>
<dbReference type="EMBL" id="OV170224">
    <property type="protein sequence ID" value="CAH0724151.1"/>
    <property type="molecule type" value="Genomic_DNA"/>
</dbReference>
<dbReference type="InterPro" id="IPR002110">
    <property type="entry name" value="Ankyrin_rpt"/>
</dbReference>
<evidence type="ECO:0000256" key="3">
    <source>
        <dbReference type="ARBA" id="ARBA00023043"/>
    </source>
</evidence>
<dbReference type="Gene3D" id="1.20.80.10">
    <property type="match status" value="1"/>
</dbReference>
<evidence type="ECO:0000256" key="6">
    <source>
        <dbReference type="SAM" id="MobiDB-lite"/>
    </source>
</evidence>
<dbReference type="PROSITE" id="PS50297">
    <property type="entry name" value="ANK_REP_REGION"/>
    <property type="match status" value="2"/>
</dbReference>
<evidence type="ECO:0000256" key="2">
    <source>
        <dbReference type="ARBA" id="ARBA00022737"/>
    </source>
</evidence>